<feature type="region of interest" description="Disordered" evidence="3">
    <location>
        <begin position="1142"/>
        <end position="1187"/>
    </location>
</feature>
<feature type="domain" description="ELYS beta-propeller" evidence="5">
    <location>
        <begin position="216"/>
        <end position="416"/>
    </location>
</feature>
<dbReference type="InterPro" id="IPR036322">
    <property type="entry name" value="WD40_repeat_dom_sf"/>
</dbReference>
<comment type="caution">
    <text evidence="6">The sequence shown here is derived from an EMBL/GenBank/DDBJ whole genome shotgun (WGS) entry which is preliminary data.</text>
</comment>
<evidence type="ECO:0000256" key="2">
    <source>
        <dbReference type="ARBA" id="ARBA00023242"/>
    </source>
</evidence>
<feature type="compositionally biased region" description="Basic and acidic residues" evidence="3">
    <location>
        <begin position="1732"/>
        <end position="1746"/>
    </location>
</feature>
<feature type="region of interest" description="Disordered" evidence="3">
    <location>
        <begin position="1218"/>
        <end position="1247"/>
    </location>
</feature>
<proteinExistence type="predicted"/>
<feature type="region of interest" description="Disordered" evidence="3">
    <location>
        <begin position="1732"/>
        <end position="1891"/>
    </location>
</feature>
<feature type="compositionally biased region" description="Low complexity" evidence="3">
    <location>
        <begin position="1756"/>
        <end position="1765"/>
    </location>
</feature>
<dbReference type="OrthoDB" id="20729at2759"/>
<name>A0A7I8VJT2_9ANNE</name>
<feature type="compositionally biased region" description="Basic and acidic residues" evidence="3">
    <location>
        <begin position="1235"/>
        <end position="1247"/>
    </location>
</feature>
<dbReference type="GO" id="GO:0005634">
    <property type="term" value="C:nucleus"/>
    <property type="evidence" value="ECO:0007669"/>
    <property type="project" value="UniProtKB-SubCell"/>
</dbReference>
<feature type="region of interest" description="Disordered" evidence="3">
    <location>
        <begin position="1904"/>
        <end position="2036"/>
    </location>
</feature>
<dbReference type="EMBL" id="CAJFCJ010000006">
    <property type="protein sequence ID" value="CAD5115695.1"/>
    <property type="molecule type" value="Genomic_DNA"/>
</dbReference>
<feature type="compositionally biased region" description="Basic and acidic residues" evidence="3">
    <location>
        <begin position="1922"/>
        <end position="1931"/>
    </location>
</feature>
<feature type="compositionally biased region" description="Basic and acidic residues" evidence="3">
    <location>
        <begin position="2019"/>
        <end position="2036"/>
    </location>
</feature>
<feature type="compositionally biased region" description="Acidic residues" evidence="3">
    <location>
        <begin position="1635"/>
        <end position="1649"/>
    </location>
</feature>
<feature type="compositionally biased region" description="Low complexity" evidence="3">
    <location>
        <begin position="1783"/>
        <end position="1796"/>
    </location>
</feature>
<feature type="domain" description="ELYS-like" evidence="4">
    <location>
        <begin position="680"/>
        <end position="920"/>
    </location>
</feature>
<feature type="region of interest" description="Disordered" evidence="3">
    <location>
        <begin position="1543"/>
        <end position="1679"/>
    </location>
</feature>
<dbReference type="Pfam" id="PF13934">
    <property type="entry name" value="ELYS"/>
    <property type="match status" value="1"/>
</dbReference>
<reference evidence="6 7" key="1">
    <citation type="submission" date="2020-08" db="EMBL/GenBank/DDBJ databases">
        <authorList>
            <person name="Hejnol A."/>
        </authorList>
    </citation>
    <scope>NUCLEOTIDE SEQUENCE [LARGE SCALE GENOMIC DNA]</scope>
</reference>
<dbReference type="InterPro" id="IPR025151">
    <property type="entry name" value="ELYS_dom"/>
</dbReference>
<dbReference type="InterPro" id="IPR052620">
    <property type="entry name" value="ELYS/MEL-28_NucAsmblyFactor"/>
</dbReference>
<accession>A0A7I8VJT2</accession>
<evidence type="ECO:0000313" key="7">
    <source>
        <dbReference type="Proteomes" id="UP000549394"/>
    </source>
</evidence>
<protein>
    <submittedName>
        <fullName evidence="6">DgyrCDS4645</fullName>
    </submittedName>
</protein>
<evidence type="ECO:0000259" key="5">
    <source>
        <dbReference type="Pfam" id="PF16687"/>
    </source>
</evidence>
<dbReference type="SUPFAM" id="SSF50978">
    <property type="entry name" value="WD40 repeat-like"/>
    <property type="match status" value="1"/>
</dbReference>
<evidence type="ECO:0000259" key="4">
    <source>
        <dbReference type="Pfam" id="PF13934"/>
    </source>
</evidence>
<evidence type="ECO:0000313" key="6">
    <source>
        <dbReference type="EMBL" id="CAD5115695.1"/>
    </source>
</evidence>
<gene>
    <name evidence="6" type="ORF">DGYR_LOCUS4406</name>
</gene>
<dbReference type="Proteomes" id="UP000549394">
    <property type="component" value="Unassembled WGS sequence"/>
</dbReference>
<dbReference type="PANTHER" id="PTHR21583:SF8">
    <property type="entry name" value="PROTEIN ELYS"/>
    <property type="match status" value="1"/>
</dbReference>
<evidence type="ECO:0000256" key="3">
    <source>
        <dbReference type="SAM" id="MobiDB-lite"/>
    </source>
</evidence>
<feature type="compositionally biased region" description="Basic and acidic residues" evidence="3">
    <location>
        <begin position="1826"/>
        <end position="1836"/>
    </location>
</feature>
<feature type="compositionally biased region" description="Basic and acidic residues" evidence="3">
    <location>
        <begin position="1153"/>
        <end position="1167"/>
    </location>
</feature>
<dbReference type="Pfam" id="PF16687">
    <property type="entry name" value="ELYS-bb"/>
    <property type="match status" value="1"/>
</dbReference>
<feature type="compositionally biased region" description="Basic and acidic residues" evidence="3">
    <location>
        <begin position="1549"/>
        <end position="1572"/>
    </location>
</feature>
<sequence>MELTPKLQNVRLPSSISKQSIPADFENDVLSCSYSQHGSFCWRVYPNKVVILSASNLHVISEFIIHSCKISQVCELEDKLLISTVTSETSHIYIYDYKTGDISCMLHIRLDVNSDIISSAKFFQNVVALGTECGKLFLLDVHTSIWRLSRKRKEDFITINVAFPDDQINEKRDRRSPLCFPLKVESKEEKRSPNSLQYCSPSGEVLAELDNWDYRDVTCLHFIPESKSLWVGYIFGCYQVWNLTDANLEYSSKYDTDIPSITHIFHLIPEDDPLSCLYTVVGYSSFHLENPVSSSIEIVQCSYQESRIINGRMNFFELVSITKRFEHSLTSNPYAYEDKNAGKEWYGSRIIDCRRLPDQNPKSPITKLGYWLWEAAISSSGESKTFLAIFDLNVWYQEMFQTELLETSGFLVLYDLSINVPCSSILSTRLQDISYFESREAIKPNQHLWPASLSLNVALTLQNCEIKNVIRGIQCEIFAMFYEKTTSWFLDPNQVLVACQEAFLLPSTVFQLDISQQREELFKLLFKYNEFETIYTCIASWLRGENLFSVAILEDIFVWLWNITKQLKLNLNEVMRRFYCLNEKVSSVEILKELWRSFKMIKQLYSYCFSSIYLPKIEGDKGLVRNQSETVDLIVIYLGVIITFAKMDMLDSESDEFEKISYSYEEIKSDYDTLRDDNVLLIDEVLEKYEDLKDFFCGENFKYPPCSLTVRETLRIEKTFGCILCETMSPVVKYQCLIYFLFSVMEYNENLTDLYQNCMVDMSKYFHCYEIHTTLMEFVKAISLLDRKLYESAYEHLMCSLSEGTIQNSLWSHVKISKILCDNLCPRKALYYFERCLSGTPDSECDFNMLKIYLSLCIRAGDMRKTLTLIRTNRERHHKEVNSAVFDHVLTECEEYKQLGSFFSSDLGTSEEEEIEKSLQFRRSLKEFSKDCLVIFYLLRNRVVEAIRLNQVLNSNSTENEDEESRKRKSIRNEIMSKIEKEMPIYFKDSIHIAYDDCLPSAKERKKPTPLSTTLLKPEVNWSVDEINALFIKKAIELNVRSDKTVVVDTERKFLKCPVLCDTIILDIKPRNRFPDDIRNILETNYTMNEGTPVKVVKKMLPKLSSILKVKKSYTYPGDSSITFPERDDSDFIKKKITFSPSAVPSTTQSFDNSEKSDTTKDDSKYEDAEEEYFCNVDDDENDSLENNEIITVEDPMETDKEFLLKESKRETKIISFEPIASVEDDEENTADTESQSKEDDDVKTSDIEDNMTELKSAEIDVESDGDGAWLHIDSEPSIIEVNTEADLDVVDSKNTIEDIKNDNLEEQKFFMPGEPETSTAACADSHIRDYCKHEASDSKDDISPYGHVKGRRTYREQISNSTTDAYSVLCNASGTTLQNNMPSEVKESVVEESEKMQPFNLHDVVLSNMRNIENGSHIAMDGSTMVSYSAMEDVGDISEQDDVLTTSSREQSADEVIEVEDDVSPEDSVSNEGGTRRIPVFEQNLGEARYRNDDLIRQIVEGAESSSESSAPSVSPAINDLMEGVETVSVFRQQNNVTVTEYDVPVENYHDPKDDESVKDLRSKNDQERQDGNSASNLVFTYSDDNDAADTPSHIETESTLGRNQEEPSETEESSLHSTSDQREIESLEREDREQENEDESDIDDESNDSNSNKDEVIDCNDNAENSSEDLPKIDEEDYEEIENTVVVINRAPSLTLEEVDAEIEKADSTLSIAGSSRLPEIETPIASEVKADSDDSVFDEKPEPPIDDMYDCLSTCSSVTSSKSGRRKRKRIFEKSDRVTRSSSRRVSPPSGSTQPTKKIIMQKFMEENRICEEEAVSAEEIDEATREKLKKEAEDIEEGASGVSNPGSTRRLRSTSSATTPIKSSTPKKQSRASPAKSLTIMTRSRTRQLESLAEDTIFENSEWLVPFDRQSTQSYRQRRSESVDLDRISVSSEPRSRRLSESALSDHSSDRPKRGRGRPRKTSTTQESNPLPGCSRTSDNRRRGGSEEPASSPSRNRRRQKRESLTPDILSSSETEIRTDRNLRGGSVDSERPVTRYSLRRISRYTFDP</sequence>
<dbReference type="PANTHER" id="PTHR21583">
    <property type="entry name" value="ELYS PROTEIN"/>
    <property type="match status" value="1"/>
</dbReference>
<feature type="compositionally biased region" description="Acidic residues" evidence="3">
    <location>
        <begin position="1168"/>
        <end position="1186"/>
    </location>
</feature>
<comment type="subcellular location">
    <subcellularLocation>
        <location evidence="1">Nucleus</location>
    </subcellularLocation>
</comment>
<keyword evidence="7" id="KW-1185">Reference proteome</keyword>
<dbReference type="InterPro" id="IPR032040">
    <property type="entry name" value="ELYS-bb"/>
</dbReference>
<organism evidence="6 7">
    <name type="scientific">Dimorphilus gyrociliatus</name>
    <dbReference type="NCBI Taxonomy" id="2664684"/>
    <lineage>
        <taxon>Eukaryota</taxon>
        <taxon>Metazoa</taxon>
        <taxon>Spiralia</taxon>
        <taxon>Lophotrochozoa</taxon>
        <taxon>Annelida</taxon>
        <taxon>Polychaeta</taxon>
        <taxon>Polychaeta incertae sedis</taxon>
        <taxon>Dinophilidae</taxon>
        <taxon>Dimorphilus</taxon>
    </lineage>
</organism>
<feature type="compositionally biased region" description="Polar residues" evidence="3">
    <location>
        <begin position="1142"/>
        <end position="1152"/>
    </location>
</feature>
<feature type="compositionally biased region" description="Acidic residues" evidence="3">
    <location>
        <begin position="1816"/>
        <end position="1825"/>
    </location>
</feature>
<feature type="compositionally biased region" description="Basic and acidic residues" evidence="3">
    <location>
        <begin position="1621"/>
        <end position="1634"/>
    </location>
</feature>
<keyword evidence="2" id="KW-0539">Nucleus</keyword>
<evidence type="ECO:0000256" key="1">
    <source>
        <dbReference type="ARBA" id="ARBA00004123"/>
    </source>
</evidence>